<reference evidence="3 4" key="1">
    <citation type="submission" date="2017-02" db="EMBL/GenBank/DDBJ databases">
        <title>Ketogulonicigenium robustum SPU B003 Genome sequencing and assembly.</title>
        <authorList>
            <person name="Li Y."/>
            <person name="Liu L."/>
            <person name="Wang C."/>
            <person name="Zhang M."/>
            <person name="Zhang T."/>
            <person name="Zhang Y."/>
        </authorList>
    </citation>
    <scope>NUCLEOTIDE SEQUENCE [LARGE SCALE GENOMIC DNA]</scope>
    <source>
        <strain evidence="3 4">SPU_B003</strain>
    </source>
</reference>
<dbReference type="EMBL" id="CP019937">
    <property type="protein sequence ID" value="ARO13832.1"/>
    <property type="molecule type" value="Genomic_DNA"/>
</dbReference>
<dbReference type="SUPFAM" id="SSF52402">
    <property type="entry name" value="Adenine nucleotide alpha hydrolases-like"/>
    <property type="match status" value="2"/>
</dbReference>
<accession>A0A1W6NX60</accession>
<dbReference type="PRINTS" id="PR01438">
    <property type="entry name" value="UNVRSLSTRESS"/>
</dbReference>
<dbReference type="STRING" id="92947.BVG79_00478"/>
<dbReference type="AlphaFoldDB" id="A0A1W6NX60"/>
<dbReference type="PANTHER" id="PTHR46268:SF15">
    <property type="entry name" value="UNIVERSAL STRESS PROTEIN HP_0031"/>
    <property type="match status" value="1"/>
</dbReference>
<evidence type="ECO:0000313" key="4">
    <source>
        <dbReference type="Proteomes" id="UP000242447"/>
    </source>
</evidence>
<evidence type="ECO:0000256" key="1">
    <source>
        <dbReference type="ARBA" id="ARBA00008791"/>
    </source>
</evidence>
<dbReference type="Gene3D" id="3.40.50.12370">
    <property type="match status" value="1"/>
</dbReference>
<comment type="similarity">
    <text evidence="1">Belongs to the universal stress protein A family.</text>
</comment>
<dbReference type="RefSeq" id="WP_085785480.1">
    <property type="nucleotide sequence ID" value="NZ_CP019937.1"/>
</dbReference>
<keyword evidence="4" id="KW-1185">Reference proteome</keyword>
<dbReference type="InterPro" id="IPR006016">
    <property type="entry name" value="UspA"/>
</dbReference>
<dbReference type="KEGG" id="kro:BVG79_00478"/>
<protein>
    <submittedName>
        <fullName evidence="3">Universal stress protein family</fullName>
    </submittedName>
</protein>
<gene>
    <name evidence="3" type="ORF">BVG79_00478</name>
</gene>
<dbReference type="Proteomes" id="UP000242447">
    <property type="component" value="Chromosome"/>
</dbReference>
<name>A0A1W6NX60_9RHOB</name>
<proteinExistence type="inferred from homology"/>
<evidence type="ECO:0000259" key="2">
    <source>
        <dbReference type="Pfam" id="PF00582"/>
    </source>
</evidence>
<sequence length="280" mass="30223">MSYKTIAIFVHDAERDAAAYEAALEIASRDDAHLEVYCLGIDPVQYEATLTGAMPIFLSQGIPEAQESATKLAEWAESKLLGGQQRVYVQPIATASAGIELLVGRYARFADLIITPQPYSNERGRIAEALLEGALFNTEAPVLVIPDADISYEAPFKHALIAWNESDESLSTVRKAMPVLNTAEKVDIVMIDPDVRSGDRSDPGGALAMMLARKGAKADVNILARTLPKVADMITRFAADHGADVIVMGAYGHSRLRQAVLGGTTRSMLTDITLPVLMSH</sequence>
<evidence type="ECO:0000313" key="3">
    <source>
        <dbReference type="EMBL" id="ARO13832.1"/>
    </source>
</evidence>
<dbReference type="Pfam" id="PF00582">
    <property type="entry name" value="Usp"/>
    <property type="match status" value="1"/>
</dbReference>
<dbReference type="InterPro" id="IPR006015">
    <property type="entry name" value="Universal_stress_UspA"/>
</dbReference>
<feature type="domain" description="UspA" evidence="2">
    <location>
        <begin position="200"/>
        <end position="278"/>
    </location>
</feature>
<dbReference type="OrthoDB" id="9804721at2"/>
<dbReference type="PANTHER" id="PTHR46268">
    <property type="entry name" value="STRESS RESPONSE PROTEIN NHAX"/>
    <property type="match status" value="1"/>
</dbReference>
<organism evidence="3 4">
    <name type="scientific">Ketogulonicigenium robustum</name>
    <dbReference type="NCBI Taxonomy" id="92947"/>
    <lineage>
        <taxon>Bacteria</taxon>
        <taxon>Pseudomonadati</taxon>
        <taxon>Pseudomonadota</taxon>
        <taxon>Alphaproteobacteria</taxon>
        <taxon>Rhodobacterales</taxon>
        <taxon>Roseobacteraceae</taxon>
        <taxon>Ketogulonicigenium</taxon>
    </lineage>
</organism>
<dbReference type="CDD" id="cd00293">
    <property type="entry name" value="USP-like"/>
    <property type="match status" value="1"/>
</dbReference>